<feature type="region of interest" description="Disordered" evidence="1">
    <location>
        <begin position="1"/>
        <end position="190"/>
    </location>
</feature>
<dbReference type="EnsemblProtists" id="EOD20955">
    <property type="protein sequence ID" value="EOD20955"/>
    <property type="gene ID" value="EMIHUDRAFT_101666"/>
</dbReference>
<accession>A0A0D3JBS0</accession>
<evidence type="ECO:0000256" key="1">
    <source>
        <dbReference type="SAM" id="MobiDB-lite"/>
    </source>
</evidence>
<dbReference type="RefSeq" id="XP_005773384.1">
    <property type="nucleotide sequence ID" value="XM_005773327.1"/>
</dbReference>
<evidence type="ECO:0000259" key="2">
    <source>
        <dbReference type="Pfam" id="PF00644"/>
    </source>
</evidence>
<dbReference type="GO" id="GO:0003950">
    <property type="term" value="F:NAD+ poly-ADP-ribosyltransferase activity"/>
    <property type="evidence" value="ECO:0007669"/>
    <property type="project" value="InterPro"/>
</dbReference>
<dbReference type="Pfam" id="PF00644">
    <property type="entry name" value="PARP"/>
    <property type="match status" value="1"/>
</dbReference>
<protein>
    <recommendedName>
        <fullName evidence="2">PARP catalytic domain-containing protein</fullName>
    </recommendedName>
</protein>
<name>A0A0D3JBS0_EMIH1</name>
<dbReference type="HOGENOM" id="CLU_535805_0_0_1"/>
<reference evidence="3" key="2">
    <citation type="submission" date="2024-10" db="UniProtKB">
        <authorList>
            <consortium name="EnsemblProtists"/>
        </authorList>
    </citation>
    <scope>IDENTIFICATION</scope>
</reference>
<feature type="compositionally biased region" description="Pro residues" evidence="1">
    <location>
        <begin position="489"/>
        <end position="501"/>
    </location>
</feature>
<dbReference type="Proteomes" id="UP000013827">
    <property type="component" value="Unassembled WGS sequence"/>
</dbReference>
<evidence type="ECO:0000313" key="4">
    <source>
        <dbReference type="Proteomes" id="UP000013827"/>
    </source>
</evidence>
<feature type="compositionally biased region" description="Gly residues" evidence="1">
    <location>
        <begin position="96"/>
        <end position="186"/>
    </location>
</feature>
<reference evidence="4" key="1">
    <citation type="journal article" date="2013" name="Nature">
        <title>Pan genome of the phytoplankton Emiliania underpins its global distribution.</title>
        <authorList>
            <person name="Read B.A."/>
            <person name="Kegel J."/>
            <person name="Klute M.J."/>
            <person name="Kuo A."/>
            <person name="Lefebvre S.C."/>
            <person name="Maumus F."/>
            <person name="Mayer C."/>
            <person name="Miller J."/>
            <person name="Monier A."/>
            <person name="Salamov A."/>
            <person name="Young J."/>
            <person name="Aguilar M."/>
            <person name="Claverie J.M."/>
            <person name="Frickenhaus S."/>
            <person name="Gonzalez K."/>
            <person name="Herman E.K."/>
            <person name="Lin Y.C."/>
            <person name="Napier J."/>
            <person name="Ogata H."/>
            <person name="Sarno A.F."/>
            <person name="Shmutz J."/>
            <person name="Schroeder D."/>
            <person name="de Vargas C."/>
            <person name="Verret F."/>
            <person name="von Dassow P."/>
            <person name="Valentin K."/>
            <person name="Van de Peer Y."/>
            <person name="Wheeler G."/>
            <person name="Dacks J.B."/>
            <person name="Delwiche C.F."/>
            <person name="Dyhrman S.T."/>
            <person name="Glockner G."/>
            <person name="John U."/>
            <person name="Richards T."/>
            <person name="Worden A.Z."/>
            <person name="Zhang X."/>
            <person name="Grigoriev I.V."/>
            <person name="Allen A.E."/>
            <person name="Bidle K."/>
            <person name="Borodovsky M."/>
            <person name="Bowler C."/>
            <person name="Brownlee C."/>
            <person name="Cock J.M."/>
            <person name="Elias M."/>
            <person name="Gladyshev V.N."/>
            <person name="Groth M."/>
            <person name="Guda C."/>
            <person name="Hadaegh A."/>
            <person name="Iglesias-Rodriguez M.D."/>
            <person name="Jenkins J."/>
            <person name="Jones B.M."/>
            <person name="Lawson T."/>
            <person name="Leese F."/>
            <person name="Lindquist E."/>
            <person name="Lobanov A."/>
            <person name="Lomsadze A."/>
            <person name="Malik S.B."/>
            <person name="Marsh M.E."/>
            <person name="Mackinder L."/>
            <person name="Mock T."/>
            <person name="Mueller-Roeber B."/>
            <person name="Pagarete A."/>
            <person name="Parker M."/>
            <person name="Probert I."/>
            <person name="Quesneville H."/>
            <person name="Raines C."/>
            <person name="Rensing S.A."/>
            <person name="Riano-Pachon D.M."/>
            <person name="Richier S."/>
            <person name="Rokitta S."/>
            <person name="Shiraiwa Y."/>
            <person name="Soanes D.M."/>
            <person name="van der Giezen M."/>
            <person name="Wahlund T.M."/>
            <person name="Williams B."/>
            <person name="Wilson W."/>
            <person name="Wolfe G."/>
            <person name="Wurch L.L."/>
        </authorList>
    </citation>
    <scope>NUCLEOTIDE SEQUENCE</scope>
</reference>
<dbReference type="SUPFAM" id="SSF56399">
    <property type="entry name" value="ADP-ribosylation"/>
    <property type="match status" value="1"/>
</dbReference>
<dbReference type="eggNOG" id="ENOG502SAGK">
    <property type="taxonomic scope" value="Eukaryota"/>
</dbReference>
<feature type="domain" description="PARP catalytic" evidence="2">
    <location>
        <begin position="301"/>
        <end position="371"/>
    </location>
</feature>
<organism evidence="3 4">
    <name type="scientific">Emiliania huxleyi (strain CCMP1516)</name>
    <dbReference type="NCBI Taxonomy" id="280463"/>
    <lineage>
        <taxon>Eukaryota</taxon>
        <taxon>Haptista</taxon>
        <taxon>Haptophyta</taxon>
        <taxon>Prymnesiophyceae</taxon>
        <taxon>Isochrysidales</taxon>
        <taxon>Noelaerhabdaceae</taxon>
        <taxon>Emiliania</taxon>
    </lineage>
</organism>
<feature type="compositionally biased region" description="Low complexity" evidence="1">
    <location>
        <begin position="476"/>
        <end position="488"/>
    </location>
</feature>
<dbReference type="AlphaFoldDB" id="A0A0D3JBS0"/>
<evidence type="ECO:0000313" key="3">
    <source>
        <dbReference type="EnsemblProtists" id="EOD20955"/>
    </source>
</evidence>
<proteinExistence type="predicted"/>
<sequence length="509" mass="50157">MAPSALADSIDLTLDDSPAEERAARRRSPADAARSPRRRPRARGGGGGGGAPSAVFDLTVDSPERDESTPPAGPAPSTSTSSASADGGPSGASNNRGGGSGGSGGSGGRSGGESGGAGGSGGASGSSSSGGSGGSGGGGGGESSSGGGGGGGSSSGGGSVGGSSSSGGGGGGGGGGSSSGSSGGTSSGAATAAPTVIDLMVEEVGDAPPGPSVIDLDADDASIARSLAAQLQQPADVDLQALQAARERRRRARRDRARSAAEAIRSSIERLVQQNAPRHAPAPVHLGVWLNPRSLPNEPLYERQRVPNKTIRLVFHGTPEANVGAICRDGLDPGRRAGQAHGAGEYFGGNMDVSMGYCRGGKYMLVFAVLLDKSGLTKVVPSQHGVPGEIVVVNKPEHQLPLAVVSIGCPTWSPPPGWLSSSQRLYTSADARAHNPHHSAASLYANLPASVSAAIYNRLVASGLPLPPGLRPPPGAAAAAAAAAAARPARPPPAPVYPPPRPRSRKRRR</sequence>
<dbReference type="Gene3D" id="3.90.228.10">
    <property type="match status" value="1"/>
</dbReference>
<feature type="compositionally biased region" description="Low complexity" evidence="1">
    <location>
        <begin position="75"/>
        <end position="95"/>
    </location>
</feature>
<dbReference type="KEGG" id="ehx:EMIHUDRAFT_101666"/>
<feature type="region of interest" description="Disordered" evidence="1">
    <location>
        <begin position="470"/>
        <end position="509"/>
    </location>
</feature>
<dbReference type="OMA" id="EDEWEMM"/>
<dbReference type="InterPro" id="IPR012317">
    <property type="entry name" value="Poly(ADP-ribose)pol_cat_dom"/>
</dbReference>
<keyword evidence="4" id="KW-1185">Reference proteome</keyword>
<dbReference type="GeneID" id="17266502"/>
<dbReference type="PaxDb" id="2903-EOD20955"/>